<dbReference type="AlphaFoldDB" id="A0AA37X179"/>
<keyword evidence="2" id="KW-1185">Reference proteome</keyword>
<organism evidence="1 2">
    <name type="scientific">Cypionkella aquatica</name>
    <dbReference type="NCBI Taxonomy" id="1756042"/>
    <lineage>
        <taxon>Bacteria</taxon>
        <taxon>Pseudomonadati</taxon>
        <taxon>Pseudomonadota</taxon>
        <taxon>Alphaproteobacteria</taxon>
        <taxon>Rhodobacterales</taxon>
        <taxon>Paracoccaceae</taxon>
        <taxon>Cypionkella</taxon>
    </lineage>
</organism>
<name>A0AA37X179_9RHOB</name>
<dbReference type="EMBL" id="BSPP01000005">
    <property type="protein sequence ID" value="GLS86510.1"/>
    <property type="molecule type" value="Genomic_DNA"/>
</dbReference>
<proteinExistence type="predicted"/>
<sequence length="153" mass="16255">MGLMAAAPAWAECGETFSVLFSCAVPERDAVVELCRDDSSGAVQYSYMTSAATELQFISPTAYGVVREQVQGITGPGYGMAASNGGTFYAIYVDRSLMFSEQAQEGARSSTPAVVQVYASEAALNDQTQDKYIARRVCYPPSIDIDSTAFGPG</sequence>
<gene>
    <name evidence="1" type="ORF">GCM10010873_14840</name>
</gene>
<dbReference type="Proteomes" id="UP001157355">
    <property type="component" value="Unassembled WGS sequence"/>
</dbReference>
<evidence type="ECO:0000313" key="2">
    <source>
        <dbReference type="Proteomes" id="UP001157355"/>
    </source>
</evidence>
<protein>
    <submittedName>
        <fullName evidence="1">Uncharacterized protein</fullName>
    </submittedName>
</protein>
<evidence type="ECO:0000313" key="1">
    <source>
        <dbReference type="EMBL" id="GLS86510.1"/>
    </source>
</evidence>
<accession>A0AA37X179</accession>
<reference evidence="1 2" key="1">
    <citation type="journal article" date="2014" name="Int. J. Syst. Evol. Microbiol.">
        <title>Complete genome sequence of Corynebacterium casei LMG S-19264T (=DSM 44701T), isolated from a smear-ripened cheese.</title>
        <authorList>
            <consortium name="US DOE Joint Genome Institute (JGI-PGF)"/>
            <person name="Walter F."/>
            <person name="Albersmeier A."/>
            <person name="Kalinowski J."/>
            <person name="Ruckert C."/>
        </authorList>
    </citation>
    <scope>NUCLEOTIDE SEQUENCE [LARGE SCALE GENOMIC DNA]</scope>
    <source>
        <strain evidence="1 2">NBRC 111766</strain>
    </source>
</reference>
<comment type="caution">
    <text evidence="1">The sequence shown here is derived from an EMBL/GenBank/DDBJ whole genome shotgun (WGS) entry which is preliminary data.</text>
</comment>